<dbReference type="AlphaFoldDB" id="Q017B7"/>
<dbReference type="FunCoup" id="Q017B7">
    <property type="interactions" value="1678"/>
</dbReference>
<evidence type="ECO:0000256" key="1">
    <source>
        <dbReference type="ARBA" id="ARBA00004123"/>
    </source>
</evidence>
<dbReference type="GO" id="GO:0000439">
    <property type="term" value="C:transcription factor TFIIH core complex"/>
    <property type="evidence" value="ECO:0007669"/>
    <property type="project" value="InterPro"/>
</dbReference>
<protein>
    <recommendedName>
        <fullName evidence="11">General transcription factor IIH subunit</fullName>
    </recommendedName>
</protein>
<dbReference type="PANTHER" id="PTHR12695">
    <property type="entry name" value="GENERAL TRANSCRIPTION FACTOR IIH SUBUNIT 2"/>
    <property type="match status" value="1"/>
</dbReference>
<keyword evidence="5 13" id="KW-0863">Zinc-finger</keyword>
<dbReference type="SUPFAM" id="SSF53300">
    <property type="entry name" value="vWA-like"/>
    <property type="match status" value="1"/>
</dbReference>
<dbReference type="FunFam" id="3.40.50.410:FF:000015">
    <property type="entry name" value="General transcription factor IIH subunit 2"/>
    <property type="match status" value="1"/>
</dbReference>
<evidence type="ECO:0000256" key="13">
    <source>
        <dbReference type="PROSITE-ProRule" id="PRU00175"/>
    </source>
</evidence>
<dbReference type="InterPro" id="IPR007198">
    <property type="entry name" value="Ssl1-like"/>
</dbReference>
<evidence type="ECO:0000256" key="10">
    <source>
        <dbReference type="ARBA" id="ARBA00023242"/>
    </source>
</evidence>
<keyword evidence="10 11" id="KW-0539">Nucleus</keyword>
<dbReference type="InterPro" id="IPR001841">
    <property type="entry name" value="Znf_RING"/>
</dbReference>
<comment type="subcellular location">
    <subcellularLocation>
        <location evidence="1 11">Nucleus</location>
    </subcellularLocation>
</comment>
<evidence type="ECO:0000259" key="15">
    <source>
        <dbReference type="PROSITE" id="PS50089"/>
    </source>
</evidence>
<proteinExistence type="inferred from homology"/>
<dbReference type="OrthoDB" id="284275at2759"/>
<feature type="region of interest" description="Disordered" evidence="14">
    <location>
        <begin position="1"/>
        <end position="22"/>
    </location>
</feature>
<accession>A0A454Y2V0</accession>
<evidence type="ECO:0000256" key="6">
    <source>
        <dbReference type="ARBA" id="ARBA00022833"/>
    </source>
</evidence>
<dbReference type="SMART" id="SM00327">
    <property type="entry name" value="VWA"/>
    <property type="match status" value="1"/>
</dbReference>
<dbReference type="PROSITE" id="PS50089">
    <property type="entry name" value="ZF_RING_2"/>
    <property type="match status" value="1"/>
</dbReference>
<evidence type="ECO:0000256" key="14">
    <source>
        <dbReference type="SAM" id="MobiDB-lite"/>
    </source>
</evidence>
<evidence type="ECO:0000313" key="17">
    <source>
        <dbReference type="EMBL" id="OUS48473.1"/>
    </source>
</evidence>
<dbReference type="PANTHER" id="PTHR12695:SF2">
    <property type="entry name" value="GENERAL TRANSCRIPTION FACTOR IIH SUBUNIT 2-RELATED"/>
    <property type="match status" value="1"/>
</dbReference>
<evidence type="ECO:0000256" key="3">
    <source>
        <dbReference type="ARBA" id="ARBA00022723"/>
    </source>
</evidence>
<dbReference type="SMART" id="SM01047">
    <property type="entry name" value="C1_4"/>
    <property type="match status" value="1"/>
</dbReference>
<evidence type="ECO:0000256" key="12">
    <source>
        <dbReference type="PIRSR" id="PIRSR015919-1"/>
    </source>
</evidence>
<dbReference type="InterPro" id="IPR036465">
    <property type="entry name" value="vWFA_dom_sf"/>
</dbReference>
<keyword evidence="6 11" id="KW-0862">Zinc</keyword>
<name>Q017B7_OSTTA</name>
<evidence type="ECO:0000256" key="11">
    <source>
        <dbReference type="PIRNR" id="PIRNR015919"/>
    </source>
</evidence>
<dbReference type="PROSITE" id="PS00028">
    <property type="entry name" value="ZINC_FINGER_C2H2_1"/>
    <property type="match status" value="1"/>
</dbReference>
<reference evidence="16 18" key="1">
    <citation type="journal article" date="2006" name="Proc. Natl. Acad. Sci. U.S.A.">
        <title>Genome analysis of the smallest free-living eukaryote Ostreococcus tauri unveils many unique features.</title>
        <authorList>
            <person name="Derelle E."/>
            <person name="Ferraz C."/>
            <person name="Rombauts S."/>
            <person name="Rouze P."/>
            <person name="Worden A.Z."/>
            <person name="Robbens S."/>
            <person name="Partensky F."/>
            <person name="Degroeve S."/>
            <person name="Echeynie S."/>
            <person name="Cooke R."/>
            <person name="Saeys Y."/>
            <person name="Wuyts J."/>
            <person name="Jabbari K."/>
            <person name="Bowler C."/>
            <person name="Panaud O."/>
            <person name="Piegu B."/>
            <person name="Ball S.G."/>
            <person name="Ral J.-P."/>
            <person name="Bouget F.-Y."/>
            <person name="Piganeau G."/>
            <person name="De Baets B."/>
            <person name="Picard A."/>
            <person name="Delseny M."/>
            <person name="Demaille J."/>
            <person name="Van de Peer Y."/>
            <person name="Moreau H."/>
        </authorList>
    </citation>
    <scope>NUCLEOTIDE SEQUENCE [LARGE SCALE GENOMIC DNA]</scope>
    <source>
        <strain evidence="16 18">OTTH0595</strain>
    </source>
</reference>
<feature type="compositionally biased region" description="Gly residues" evidence="14">
    <location>
        <begin position="1"/>
        <end position="11"/>
    </location>
</feature>
<keyword evidence="18" id="KW-1185">Reference proteome</keyword>
<keyword evidence="9" id="KW-0234">DNA repair</keyword>
<dbReference type="KEGG" id="ota:OT_ostta06g02150"/>
<dbReference type="NCBIfam" id="TIGR00622">
    <property type="entry name" value="ssl1"/>
    <property type="match status" value="1"/>
</dbReference>
<dbReference type="GO" id="GO:0006351">
    <property type="term" value="P:DNA-templated transcription"/>
    <property type="evidence" value="ECO:0007669"/>
    <property type="project" value="InterPro"/>
</dbReference>
<evidence type="ECO:0000256" key="7">
    <source>
        <dbReference type="ARBA" id="ARBA00023015"/>
    </source>
</evidence>
<dbReference type="STRING" id="70448.Q017B7"/>
<gene>
    <name evidence="17" type="ORF">BE221DRAFT_69116</name>
    <name evidence="16" type="ORF">OT_ostta06g02150</name>
</gene>
<dbReference type="InterPro" id="IPR004595">
    <property type="entry name" value="TFIIH_C1-like_dom"/>
</dbReference>
<accession>Q017B7</accession>
<dbReference type="GO" id="GO:0006289">
    <property type="term" value="P:nucleotide-excision repair"/>
    <property type="evidence" value="ECO:0007669"/>
    <property type="project" value="UniProtKB-UniRule"/>
</dbReference>
<dbReference type="Pfam" id="PF04056">
    <property type="entry name" value="Ssl1"/>
    <property type="match status" value="1"/>
</dbReference>
<evidence type="ECO:0000256" key="2">
    <source>
        <dbReference type="ARBA" id="ARBA00006092"/>
    </source>
</evidence>
<dbReference type="InParanoid" id="Q017B7"/>
<reference evidence="16" key="2">
    <citation type="journal article" date="2014" name="BMC Genomics">
        <title>An improved genome of the model marine alga Ostreococcus tauri unfolds by assessing Illumina de novo assemblies.</title>
        <authorList>
            <person name="Blanc-Mathieu R."/>
            <person name="Verhelst B."/>
            <person name="Derelle E."/>
            <person name="Rombauts S."/>
            <person name="Bouget F.Y."/>
            <person name="Carre I."/>
            <person name="Chateau A."/>
            <person name="Eyre-Walker A."/>
            <person name="Grimsley N."/>
            <person name="Moreau H."/>
            <person name="Piegu B."/>
            <person name="Rivals E."/>
            <person name="Schackwitz W."/>
            <person name="Van de Peer Y."/>
            <person name="Piganeau G."/>
        </authorList>
    </citation>
    <scope>NUCLEOTIDE SEQUENCE</scope>
    <source>
        <strain evidence="16">RCC4221</strain>
    </source>
</reference>
<evidence type="ECO:0000313" key="18">
    <source>
        <dbReference type="Proteomes" id="UP000009170"/>
    </source>
</evidence>
<sequence length="414" mass="44908">MTLIGAEGGGSESDSDEIDAERAQASLRAWEKKYQSERAWEDLEEDPLTGRLRVNARAVELRARERRAKMASAALRGGAAKGMMRFAYVVVDLSRAANEEDFRPNRLSVVGHCAAAFVREFFNQNPLSQLGIIVARNGVAERLTELSGSPEAHCAALRNALDASGDFSLQNTLNAARTSLKSIPSYGSREVLYIMSSLATCDPGNVWTEIQATKAAKVRVSVVAVAAELHVARRLSEETGGTYGVSMNADHLDDLIMAHAPPPPLAEDATKSCLVQMGFPQKKHVSKDALIVGTRGDYVCPRCSGRIDELPSQCTVCRLTLVSSPHLARSYHHLFPVPAFKEYASRNVSAKESGIVALECSACLASITDASLASECEHCSNVFCFACDIFIHERLHNCPHCSCATHVESRKKAS</sequence>
<organism evidence="16 18">
    <name type="scientific">Ostreococcus tauri</name>
    <name type="common">Marine green alga</name>
    <dbReference type="NCBI Taxonomy" id="70448"/>
    <lineage>
        <taxon>Eukaryota</taxon>
        <taxon>Viridiplantae</taxon>
        <taxon>Chlorophyta</taxon>
        <taxon>Mamiellophyceae</taxon>
        <taxon>Mamiellales</taxon>
        <taxon>Bathycoccaceae</taxon>
        <taxon>Ostreococcus</taxon>
    </lineage>
</organism>
<dbReference type="RefSeq" id="XP_003079848.1">
    <property type="nucleotide sequence ID" value="XM_003079800.1"/>
</dbReference>
<dbReference type="InterPro" id="IPR002035">
    <property type="entry name" value="VWF_A"/>
</dbReference>
<dbReference type="GO" id="GO:0006357">
    <property type="term" value="P:regulation of transcription by RNA polymerase II"/>
    <property type="evidence" value="ECO:0007669"/>
    <property type="project" value="TreeGrafter"/>
</dbReference>
<reference evidence="17" key="3">
    <citation type="submission" date="2017-04" db="EMBL/GenBank/DDBJ databases">
        <title>Population genomics of picophytoplankton unveils novel chromosome hypervariability.</title>
        <authorList>
            <consortium name="DOE Joint Genome Institute"/>
            <person name="Blanc-Mathieu R."/>
            <person name="Krasovec M."/>
            <person name="Hebrard M."/>
            <person name="Yau S."/>
            <person name="Desgranges E."/>
            <person name="Martin J."/>
            <person name="Schackwitz W."/>
            <person name="Kuo A."/>
            <person name="Salin G."/>
            <person name="Donnadieu C."/>
            <person name="Desdevises Y."/>
            <person name="Sanchez-Ferandin S."/>
            <person name="Moreau H."/>
            <person name="Rivals E."/>
            <person name="Grigoriev I.V."/>
            <person name="Grimsley N."/>
            <person name="Eyre-Walker A."/>
            <person name="Piganeau G."/>
        </authorList>
    </citation>
    <scope>NUCLEOTIDE SEQUENCE [LARGE SCALE GENOMIC DNA]</scope>
    <source>
        <strain evidence="17">RCC 1115</strain>
    </source>
</reference>
<dbReference type="Pfam" id="PF07975">
    <property type="entry name" value="C1_4"/>
    <property type="match status" value="1"/>
</dbReference>
<keyword evidence="7 11" id="KW-0805">Transcription regulation</keyword>
<keyword evidence="8 11" id="KW-0804">Transcription</keyword>
<evidence type="ECO:0000256" key="4">
    <source>
        <dbReference type="ARBA" id="ARBA00022763"/>
    </source>
</evidence>
<dbReference type="GO" id="GO:0008270">
    <property type="term" value="F:zinc ion binding"/>
    <property type="evidence" value="ECO:0007669"/>
    <property type="project" value="UniProtKB-UniRule"/>
</dbReference>
<evidence type="ECO:0000256" key="5">
    <source>
        <dbReference type="ARBA" id="ARBA00022771"/>
    </source>
</evidence>
<accession>A0A1Y5IK51</accession>
<dbReference type="Gene3D" id="3.30.40.10">
    <property type="entry name" value="Zinc/RING finger domain, C3HC4 (zinc finger)"/>
    <property type="match status" value="1"/>
</dbReference>
<dbReference type="InterPro" id="IPR012170">
    <property type="entry name" value="TFIIH_SSL1/p44"/>
</dbReference>
<dbReference type="EMBL" id="CAID01000006">
    <property type="protein sequence ID" value="CAL53494.1"/>
    <property type="molecule type" value="Genomic_DNA"/>
</dbReference>
<evidence type="ECO:0000313" key="16">
    <source>
        <dbReference type="EMBL" id="CAL53494.1"/>
    </source>
</evidence>
<dbReference type="GO" id="GO:0005675">
    <property type="term" value="C:transcription factor TFIIH holo complex"/>
    <property type="evidence" value="ECO:0007669"/>
    <property type="project" value="UniProtKB-UniRule"/>
</dbReference>
<comment type="similarity">
    <text evidence="2 11">Belongs to the GTF2H2 family.</text>
</comment>
<dbReference type="Proteomes" id="UP000009170">
    <property type="component" value="Unassembled WGS sequence"/>
</dbReference>
<dbReference type="InterPro" id="IPR013083">
    <property type="entry name" value="Znf_RING/FYVE/PHD"/>
</dbReference>
<evidence type="ECO:0000256" key="8">
    <source>
        <dbReference type="ARBA" id="ARBA00023163"/>
    </source>
</evidence>
<keyword evidence="3 11" id="KW-0479">Metal-binding</keyword>
<dbReference type="EMBL" id="KZ155774">
    <property type="protein sequence ID" value="OUS48473.1"/>
    <property type="molecule type" value="Genomic_DNA"/>
</dbReference>
<dbReference type="SUPFAM" id="SSF57889">
    <property type="entry name" value="Cysteine-rich domain"/>
    <property type="match status" value="1"/>
</dbReference>
<evidence type="ECO:0000256" key="9">
    <source>
        <dbReference type="ARBA" id="ARBA00023204"/>
    </source>
</evidence>
<dbReference type="InterPro" id="IPR013087">
    <property type="entry name" value="Znf_C2H2_type"/>
</dbReference>
<dbReference type="OMA" id="INWVEVP"/>
<dbReference type="InterPro" id="IPR046349">
    <property type="entry name" value="C1-like_sf"/>
</dbReference>
<feature type="domain" description="RING-type" evidence="15">
    <location>
        <begin position="360"/>
        <end position="402"/>
    </location>
</feature>
<dbReference type="GeneID" id="9835471"/>
<dbReference type="PIRSF" id="PIRSF015919">
    <property type="entry name" value="TFIIH_SSL1"/>
    <property type="match status" value="1"/>
</dbReference>
<keyword evidence="4" id="KW-0227">DNA damage</keyword>
<dbReference type="Gene3D" id="3.40.50.410">
    <property type="entry name" value="von Willebrand factor, type A domain"/>
    <property type="match status" value="1"/>
</dbReference>
<dbReference type="Proteomes" id="UP000195557">
    <property type="component" value="Unassembled WGS sequence"/>
</dbReference>
<feature type="zinc finger region" description="C4-type" evidence="12">
    <location>
        <begin position="300"/>
        <end position="317"/>
    </location>
</feature>